<dbReference type="OrthoDB" id="1749046at2759"/>
<dbReference type="PANTHER" id="PTHR44411">
    <property type="entry name" value="THO COMPLEX SUBUNIT 6 HOMOLOG"/>
    <property type="match status" value="1"/>
</dbReference>
<accession>A0A2U1LEY4</accession>
<name>A0A2U1LEY4_ARTAN</name>
<evidence type="ECO:0000313" key="3">
    <source>
        <dbReference type="Proteomes" id="UP000245207"/>
    </source>
</evidence>
<proteinExistence type="predicted"/>
<sequence length="76" mass="8265">MATGDCRQWDEEAYKDTILENLESQSLTVFRTVFSPTNQNPEFIVTASSDGSVASYSLNDLISSLPLGFGNASAQK</sequence>
<protein>
    <submittedName>
        <fullName evidence="2">DWD (DDB1-binding WD40 protein) hypersensitive to ABA 1</fullName>
    </submittedName>
</protein>
<dbReference type="InterPro" id="IPR042626">
    <property type="entry name" value="THOC6"/>
</dbReference>
<reference evidence="2 3" key="1">
    <citation type="journal article" date="2018" name="Mol. Plant">
        <title>The genome of Artemisia annua provides insight into the evolution of Asteraceae family and artemisinin biosynthesis.</title>
        <authorList>
            <person name="Shen Q."/>
            <person name="Zhang L."/>
            <person name="Liao Z."/>
            <person name="Wang S."/>
            <person name="Yan T."/>
            <person name="Shi P."/>
            <person name="Liu M."/>
            <person name="Fu X."/>
            <person name="Pan Q."/>
            <person name="Wang Y."/>
            <person name="Lv Z."/>
            <person name="Lu X."/>
            <person name="Zhang F."/>
            <person name="Jiang W."/>
            <person name="Ma Y."/>
            <person name="Chen M."/>
            <person name="Hao X."/>
            <person name="Li L."/>
            <person name="Tang Y."/>
            <person name="Lv G."/>
            <person name="Zhou Y."/>
            <person name="Sun X."/>
            <person name="Brodelius P.E."/>
            <person name="Rose J.K.C."/>
            <person name="Tang K."/>
        </authorList>
    </citation>
    <scope>NUCLEOTIDE SEQUENCE [LARGE SCALE GENOMIC DNA]</scope>
    <source>
        <strain evidence="3">cv. Huhao1</strain>
        <tissue evidence="2">Leaf</tissue>
    </source>
</reference>
<gene>
    <name evidence="2" type="ORF">CTI12_AA496070</name>
</gene>
<dbReference type="Proteomes" id="UP000245207">
    <property type="component" value="Unassembled WGS sequence"/>
</dbReference>
<dbReference type="GO" id="GO:0000347">
    <property type="term" value="C:THO complex"/>
    <property type="evidence" value="ECO:0007669"/>
    <property type="project" value="TreeGrafter"/>
</dbReference>
<evidence type="ECO:0000256" key="1">
    <source>
        <dbReference type="ARBA" id="ARBA00022574"/>
    </source>
</evidence>
<dbReference type="STRING" id="35608.A0A2U1LEY4"/>
<dbReference type="GO" id="GO:0000346">
    <property type="term" value="C:transcription export complex"/>
    <property type="evidence" value="ECO:0007669"/>
    <property type="project" value="TreeGrafter"/>
</dbReference>
<dbReference type="EMBL" id="PKPP01009754">
    <property type="protein sequence ID" value="PWA47556.1"/>
    <property type="molecule type" value="Genomic_DNA"/>
</dbReference>
<dbReference type="AlphaFoldDB" id="A0A2U1LEY4"/>
<dbReference type="GO" id="GO:0006406">
    <property type="term" value="P:mRNA export from nucleus"/>
    <property type="evidence" value="ECO:0007669"/>
    <property type="project" value="TreeGrafter"/>
</dbReference>
<evidence type="ECO:0000313" key="2">
    <source>
        <dbReference type="EMBL" id="PWA47556.1"/>
    </source>
</evidence>
<keyword evidence="3" id="KW-1185">Reference proteome</keyword>
<comment type="caution">
    <text evidence="2">The sequence shown here is derived from an EMBL/GenBank/DDBJ whole genome shotgun (WGS) entry which is preliminary data.</text>
</comment>
<organism evidence="2 3">
    <name type="scientific">Artemisia annua</name>
    <name type="common">Sweet wormwood</name>
    <dbReference type="NCBI Taxonomy" id="35608"/>
    <lineage>
        <taxon>Eukaryota</taxon>
        <taxon>Viridiplantae</taxon>
        <taxon>Streptophyta</taxon>
        <taxon>Embryophyta</taxon>
        <taxon>Tracheophyta</taxon>
        <taxon>Spermatophyta</taxon>
        <taxon>Magnoliopsida</taxon>
        <taxon>eudicotyledons</taxon>
        <taxon>Gunneridae</taxon>
        <taxon>Pentapetalae</taxon>
        <taxon>asterids</taxon>
        <taxon>campanulids</taxon>
        <taxon>Asterales</taxon>
        <taxon>Asteraceae</taxon>
        <taxon>Asteroideae</taxon>
        <taxon>Anthemideae</taxon>
        <taxon>Artemisiinae</taxon>
        <taxon>Artemisia</taxon>
    </lineage>
</organism>
<dbReference type="PANTHER" id="PTHR44411:SF1">
    <property type="entry name" value="THO COMPLEX SUBUNIT 6 HOMOLOG"/>
    <property type="match status" value="1"/>
</dbReference>
<keyword evidence="1" id="KW-0853">WD repeat</keyword>